<comment type="caution">
    <text evidence="1">The sequence shown here is derived from an EMBL/GenBank/DDBJ whole genome shotgun (WGS) entry which is preliminary data.</text>
</comment>
<evidence type="ECO:0000313" key="1">
    <source>
        <dbReference type="EMBL" id="KIC06527.1"/>
    </source>
</evidence>
<protein>
    <submittedName>
        <fullName evidence="1">Uncharacterized protein</fullName>
    </submittedName>
</protein>
<dbReference type="EMBL" id="JUFZ01000099">
    <property type="protein sequence ID" value="KIC06527.1"/>
    <property type="molecule type" value="Genomic_DNA"/>
</dbReference>
<dbReference type="PATRIC" id="fig|1056807.3.peg.1958"/>
<organism evidence="1 2">
    <name type="scientific">Morococcus cerebrosus</name>
    <dbReference type="NCBI Taxonomy" id="1056807"/>
    <lineage>
        <taxon>Bacteria</taxon>
        <taxon>Pseudomonadati</taxon>
        <taxon>Pseudomonadota</taxon>
        <taxon>Betaproteobacteria</taxon>
        <taxon>Neisseriales</taxon>
        <taxon>Neisseriaceae</taxon>
        <taxon>Morococcus</taxon>
    </lineage>
</organism>
<sequence>MKVGVSVVAVMVFLLCVFMGFVFSDDLFKVGGRLKTVFYF</sequence>
<dbReference type="AlphaFoldDB" id="A0A0C1GXF3"/>
<name>A0A0C1GXF3_9NEIS</name>
<dbReference type="Proteomes" id="UP000031390">
    <property type="component" value="Unassembled WGS sequence"/>
</dbReference>
<gene>
    <name evidence="1" type="ORF">MCC93_20400</name>
</gene>
<accession>A0A0C1GXF3</accession>
<reference evidence="1 2" key="1">
    <citation type="submission" date="2014-12" db="EMBL/GenBank/DDBJ databases">
        <title>Genome sequence of Morococcus cerebrosus.</title>
        <authorList>
            <person name="Shin S.-K."/>
            <person name="Yi H."/>
        </authorList>
    </citation>
    <scope>NUCLEOTIDE SEQUENCE [LARGE SCALE GENOMIC DNA]</scope>
    <source>
        <strain evidence="1 2">CIP 81.93</strain>
    </source>
</reference>
<evidence type="ECO:0000313" key="2">
    <source>
        <dbReference type="Proteomes" id="UP000031390"/>
    </source>
</evidence>
<proteinExistence type="predicted"/>